<comment type="similarity">
    <text evidence="2 9">Belongs to the DEAD box helicase family. DEAH subfamily. FANCM sub-subfamily.</text>
</comment>
<dbReference type="Pfam" id="PF04851">
    <property type="entry name" value="ResIII"/>
    <property type="match status" value="1"/>
</dbReference>
<feature type="region of interest" description="Disordered" evidence="10">
    <location>
        <begin position="782"/>
        <end position="813"/>
    </location>
</feature>
<dbReference type="CDD" id="cd18033">
    <property type="entry name" value="DEXDc_FANCM"/>
    <property type="match status" value="1"/>
</dbReference>
<dbReference type="CDD" id="cd12091">
    <property type="entry name" value="FANCM_ID"/>
    <property type="match status" value="1"/>
</dbReference>
<dbReference type="GO" id="GO:0004386">
    <property type="term" value="F:helicase activity"/>
    <property type="evidence" value="ECO:0007669"/>
    <property type="project" value="UniProtKB-KW"/>
</dbReference>
<evidence type="ECO:0000256" key="3">
    <source>
        <dbReference type="ARBA" id="ARBA00022741"/>
    </source>
</evidence>
<comment type="subunit">
    <text evidence="9">Interacts with the MHF histone-fold complex to form the FANCM-MHF complex.</text>
</comment>
<evidence type="ECO:0000259" key="11">
    <source>
        <dbReference type="PROSITE" id="PS51192"/>
    </source>
</evidence>
<dbReference type="InterPro" id="IPR006935">
    <property type="entry name" value="Helicase/UvrB_N"/>
</dbReference>
<dbReference type="Pfam" id="PF00271">
    <property type="entry name" value="Helicase_C"/>
    <property type="match status" value="1"/>
</dbReference>
<keyword evidence="5 13" id="KW-0347">Helicase</keyword>
<keyword evidence="7" id="KW-0539">Nucleus</keyword>
<feature type="compositionally biased region" description="Basic residues" evidence="10">
    <location>
        <begin position="894"/>
        <end position="906"/>
    </location>
</feature>
<comment type="catalytic activity">
    <reaction evidence="8 9">
        <text>ATP + H2O = ADP + phosphate + H(+)</text>
        <dbReference type="Rhea" id="RHEA:13065"/>
        <dbReference type="ChEBI" id="CHEBI:15377"/>
        <dbReference type="ChEBI" id="CHEBI:15378"/>
        <dbReference type="ChEBI" id="CHEBI:30616"/>
        <dbReference type="ChEBI" id="CHEBI:43474"/>
        <dbReference type="ChEBI" id="CHEBI:456216"/>
        <dbReference type="EC" id="3.6.4.12"/>
    </reaction>
</comment>
<evidence type="ECO:0000256" key="1">
    <source>
        <dbReference type="ARBA" id="ARBA00004123"/>
    </source>
</evidence>
<gene>
    <name evidence="13" type="ORF">RNJ44_04887</name>
</gene>
<evidence type="ECO:0000256" key="5">
    <source>
        <dbReference type="ARBA" id="ARBA00022806"/>
    </source>
</evidence>
<evidence type="ECO:0000256" key="9">
    <source>
        <dbReference type="RuleBase" id="RU367027"/>
    </source>
</evidence>
<dbReference type="EMBL" id="JBEVYD010000005">
    <property type="protein sequence ID" value="KAL3232971.1"/>
    <property type="molecule type" value="Genomic_DNA"/>
</dbReference>
<dbReference type="PROSITE" id="PS51194">
    <property type="entry name" value="HELICASE_CTER"/>
    <property type="match status" value="1"/>
</dbReference>
<feature type="region of interest" description="Disordered" evidence="10">
    <location>
        <begin position="845"/>
        <end position="906"/>
    </location>
</feature>
<feature type="compositionally biased region" description="Basic and acidic residues" evidence="10">
    <location>
        <begin position="785"/>
        <end position="811"/>
    </location>
</feature>
<feature type="compositionally biased region" description="Basic residues" evidence="10">
    <location>
        <begin position="495"/>
        <end position="505"/>
    </location>
</feature>
<dbReference type="SUPFAM" id="SSF52540">
    <property type="entry name" value="P-loop containing nucleoside triphosphate hydrolases"/>
    <property type="match status" value="1"/>
</dbReference>
<feature type="domain" description="Helicase C-terminal" evidence="12">
    <location>
        <begin position="507"/>
        <end position="653"/>
    </location>
</feature>
<dbReference type="PROSITE" id="PS51192">
    <property type="entry name" value="HELICASE_ATP_BIND_1"/>
    <property type="match status" value="1"/>
</dbReference>
<dbReference type="InterPro" id="IPR044749">
    <property type="entry name" value="FANCM_DEXDc"/>
</dbReference>
<keyword evidence="14" id="KW-1185">Reference proteome</keyword>
<keyword evidence="3" id="KW-0547">Nucleotide-binding</keyword>
<evidence type="ECO:0000256" key="8">
    <source>
        <dbReference type="ARBA" id="ARBA00047995"/>
    </source>
</evidence>
<feature type="compositionally biased region" description="Basic and acidic residues" evidence="10">
    <location>
        <begin position="506"/>
        <end position="535"/>
    </location>
</feature>
<organism evidence="13 14">
    <name type="scientific">Nakaseomyces bracarensis</name>
    <dbReference type="NCBI Taxonomy" id="273131"/>
    <lineage>
        <taxon>Eukaryota</taxon>
        <taxon>Fungi</taxon>
        <taxon>Dikarya</taxon>
        <taxon>Ascomycota</taxon>
        <taxon>Saccharomycotina</taxon>
        <taxon>Saccharomycetes</taxon>
        <taxon>Saccharomycetales</taxon>
        <taxon>Saccharomycetaceae</taxon>
        <taxon>Nakaseomyces</taxon>
    </lineage>
</organism>
<evidence type="ECO:0000256" key="2">
    <source>
        <dbReference type="ARBA" id="ARBA00009889"/>
    </source>
</evidence>
<feature type="region of interest" description="Disordered" evidence="10">
    <location>
        <begin position="491"/>
        <end position="549"/>
    </location>
</feature>
<keyword evidence="4" id="KW-0378">Hydrolase</keyword>
<dbReference type="EC" id="3.6.4.12" evidence="9"/>
<evidence type="ECO:0000256" key="4">
    <source>
        <dbReference type="ARBA" id="ARBA00022801"/>
    </source>
</evidence>
<comment type="function">
    <text evidence="9">ATP-dependent DNA helicase involved in DNA damage repair by homologous recombination and in genome maintenance. Capable of unwinding D-loops. Plays a role in limiting crossover recombinants during mitotic DNA double-strand break (DSB) repair. Component of a FANCM-MHF complex which promotes gene conversion at blocked replication forks, probably by reversal of the stalled fork.</text>
</comment>
<dbReference type="SMART" id="SM00487">
    <property type="entry name" value="DEXDc"/>
    <property type="match status" value="1"/>
</dbReference>
<dbReference type="Proteomes" id="UP001623330">
    <property type="component" value="Unassembled WGS sequence"/>
</dbReference>
<dbReference type="SMART" id="SM00490">
    <property type="entry name" value="HELICc"/>
    <property type="match status" value="1"/>
</dbReference>
<comment type="caution">
    <text evidence="13">The sequence shown here is derived from an EMBL/GenBank/DDBJ whole genome shotgun (WGS) entry which is preliminary data.</text>
</comment>
<keyword evidence="6" id="KW-0067">ATP-binding</keyword>
<dbReference type="InterPro" id="IPR039686">
    <property type="entry name" value="FANCM/Mph1-like_ID"/>
</dbReference>
<dbReference type="PANTHER" id="PTHR14025">
    <property type="entry name" value="FANCONI ANEMIA GROUP M FANCM FAMILY MEMBER"/>
    <property type="match status" value="1"/>
</dbReference>
<evidence type="ECO:0000256" key="7">
    <source>
        <dbReference type="ARBA" id="ARBA00023242"/>
    </source>
</evidence>
<sequence length="1017" mass="116716">MDNDSDFDLDDDELDSLYEKVINKRVSDTLVRHSLPVQRDLERRVLPGEQAYYEEIRTEVTFGPTHHALNEDELGTYIYPTNYEIRDYQFDIVRKGLEQNILCAIPTGMGKTFIASTVMLNFFRWTQTAKIIFTAPTRPLVAQQIKACLGITGIPHDQTAILLDKSRKNREDIWREKRVFFTTPQVVENDLKRGVLNPKDIACLVIDEAHRATGSYAYSNLVKFIDRFNSSYRLLALTATPGTDLEGVQEVVNNLNISKIEIRTEESLDIAKYMKKREKDRVNIGTTSEIEDIVEQLGIAILPVLNQAVELGIYEACPPSCINSFKAMQKSQSIIMDPSIPEGIKWRNYFILQLLNHVGQMLKRIKIYGIRTFYSYFQNKYKEFTTKYNLGKSTNKIAAGFYYNPLLQNIINECDEKTKDPHFLGHGKLEHLRDELIQFFNDNPYKSRVIIFTELRESALEIVKCVDSLDNSDIRPHIFIGQAKGKEGFDEVKFTKKHQPKGRKKADREKRLEEERLMEEQKKQIAEQEKLERSSRRTATSEEAQISGMNQKKQKEVIKKFKEGTYNVLVCTSIGEEGLDIGEVDLIICYDTTSSPIKNIQRMGRTGRKRDGRIVLMFSSNESSKFDQSMEGYYNLQKLISQHLISYKKSDRILPAHITDIKCEKKFIEVSESDKQLNNMEDVDDVIKYATQCMLGKVPKNKKNSKTKNIKNFFMPDNVITGIITANNLVRKRVAKANSDKNLLETIEDDPIDLEEPTDILDVDQELNKLNSTALQPVVVTNERGGSEQIRHRDEELRSEDHLPVKNEPIDHPPVLSQVLATPETLGEQEYAKTVKTEEQEIVVDDEDDLPLSRQLGGFVSSTQSPQPIFEEDVSLSSFGQRNPPNQDLEPPKKKLKPSTPSRKRKNKLYTNKFTGNMGFLTPSEKKVFVSKYNVDDASVAIEPMPMFHQTVHIDRHVKRTQELISLFNDLNKDNKPRIIAMNKIRCLARRHATSTPSQERTDLTNSDVEDLLNSDF</sequence>
<feature type="compositionally biased region" description="Polar residues" evidence="10">
    <location>
        <begin position="875"/>
        <end position="886"/>
    </location>
</feature>
<dbReference type="InterPro" id="IPR027417">
    <property type="entry name" value="P-loop_NTPase"/>
</dbReference>
<proteinExistence type="inferred from homology"/>
<accession>A0ABR4NWC1</accession>
<dbReference type="InterPro" id="IPR014001">
    <property type="entry name" value="Helicase_ATP-bd"/>
</dbReference>
<evidence type="ECO:0000256" key="10">
    <source>
        <dbReference type="SAM" id="MobiDB-lite"/>
    </source>
</evidence>
<protein>
    <recommendedName>
        <fullName evidence="9">ATP-dependent DNA helicase</fullName>
        <ecNumber evidence="9">3.6.4.12</ecNumber>
    </recommendedName>
</protein>
<evidence type="ECO:0000259" key="12">
    <source>
        <dbReference type="PROSITE" id="PS51194"/>
    </source>
</evidence>
<feature type="domain" description="Helicase ATP-binding" evidence="11">
    <location>
        <begin position="92"/>
        <end position="259"/>
    </location>
</feature>
<evidence type="ECO:0000313" key="13">
    <source>
        <dbReference type="EMBL" id="KAL3232971.1"/>
    </source>
</evidence>
<dbReference type="Gene3D" id="3.40.50.300">
    <property type="entry name" value="P-loop containing nucleotide triphosphate hydrolases"/>
    <property type="match status" value="2"/>
</dbReference>
<feature type="compositionally biased region" description="Polar residues" evidence="10">
    <location>
        <begin position="537"/>
        <end position="549"/>
    </location>
</feature>
<name>A0ABR4NWC1_9SACH</name>
<dbReference type="PANTHER" id="PTHR14025:SF20">
    <property type="entry name" value="FANCONI ANEMIA GROUP M PROTEIN"/>
    <property type="match status" value="1"/>
</dbReference>
<evidence type="ECO:0000313" key="14">
    <source>
        <dbReference type="Proteomes" id="UP001623330"/>
    </source>
</evidence>
<reference evidence="13 14" key="1">
    <citation type="submission" date="2024-05" db="EMBL/GenBank/DDBJ databases">
        <title>Long read based assembly of the Candida bracarensis genome reveals expanded adhesin content.</title>
        <authorList>
            <person name="Marcet-Houben M."/>
            <person name="Ksiezopolska E."/>
            <person name="Gabaldon T."/>
        </authorList>
    </citation>
    <scope>NUCLEOTIDE SEQUENCE [LARGE SCALE GENOMIC DNA]</scope>
    <source>
        <strain evidence="13 14">CBM6</strain>
    </source>
</reference>
<dbReference type="InterPro" id="IPR001650">
    <property type="entry name" value="Helicase_C-like"/>
</dbReference>
<comment type="subcellular location">
    <subcellularLocation>
        <location evidence="1 9">Nucleus</location>
    </subcellularLocation>
</comment>
<evidence type="ECO:0000256" key="6">
    <source>
        <dbReference type="ARBA" id="ARBA00022840"/>
    </source>
</evidence>